<dbReference type="AlphaFoldDB" id="L1NF63"/>
<comment type="caution">
    <text evidence="1">The sequence shown here is derived from an EMBL/GenBank/DDBJ whole genome shotgun (WGS) entry which is preliminary data.</text>
</comment>
<gene>
    <name evidence="1" type="ORF">HMPREF9151_00941</name>
</gene>
<accession>L1NF63</accession>
<organism evidence="1 2">
    <name type="scientific">Hoylesella saccharolytica F0055</name>
    <dbReference type="NCBI Taxonomy" id="1127699"/>
    <lineage>
        <taxon>Bacteria</taxon>
        <taxon>Pseudomonadati</taxon>
        <taxon>Bacteroidota</taxon>
        <taxon>Bacteroidia</taxon>
        <taxon>Bacteroidales</taxon>
        <taxon>Prevotellaceae</taxon>
        <taxon>Hoylesella</taxon>
    </lineage>
</organism>
<protein>
    <submittedName>
        <fullName evidence="1">Uncharacterized protein</fullName>
    </submittedName>
</protein>
<name>L1NF63_9BACT</name>
<evidence type="ECO:0000313" key="2">
    <source>
        <dbReference type="Proteomes" id="UP000010433"/>
    </source>
</evidence>
<evidence type="ECO:0000313" key="1">
    <source>
        <dbReference type="EMBL" id="EKY01971.1"/>
    </source>
</evidence>
<sequence>MQDSGSTLSKCPNPHSLSIYFNSPKYQVLIPKSRQTFIFIHSSFIKTTNKP</sequence>
<dbReference type="Proteomes" id="UP000010433">
    <property type="component" value="Unassembled WGS sequence"/>
</dbReference>
<reference evidence="1 2" key="1">
    <citation type="submission" date="2012-05" db="EMBL/GenBank/DDBJ databases">
        <authorList>
            <person name="Weinstock G."/>
            <person name="Sodergren E."/>
            <person name="Lobos E.A."/>
            <person name="Fulton L."/>
            <person name="Fulton R."/>
            <person name="Courtney L."/>
            <person name="Fronick C."/>
            <person name="O'Laughlin M."/>
            <person name="Godfrey J."/>
            <person name="Wilson R.M."/>
            <person name="Miner T."/>
            <person name="Farmer C."/>
            <person name="Delehaunty K."/>
            <person name="Cordes M."/>
            <person name="Minx P."/>
            <person name="Tomlinson C."/>
            <person name="Chen J."/>
            <person name="Wollam A."/>
            <person name="Pepin K.H."/>
            <person name="Bhonagiri V."/>
            <person name="Zhang X."/>
            <person name="Suruliraj S."/>
            <person name="Warren W."/>
            <person name="Mitreva M."/>
            <person name="Mardis E.R."/>
            <person name="Wilson R.K."/>
        </authorList>
    </citation>
    <scope>NUCLEOTIDE SEQUENCE [LARGE SCALE GENOMIC DNA]</scope>
    <source>
        <strain evidence="1 2">F0055</strain>
    </source>
</reference>
<proteinExistence type="predicted"/>
<keyword evidence="2" id="KW-1185">Reference proteome</keyword>
<dbReference type="HOGENOM" id="CLU_3102318_0_0_10"/>
<dbReference type="EMBL" id="AMEP01000062">
    <property type="protein sequence ID" value="EKY01971.1"/>
    <property type="molecule type" value="Genomic_DNA"/>
</dbReference>